<feature type="region of interest" description="Disordered" evidence="1">
    <location>
        <begin position="1"/>
        <end position="35"/>
    </location>
</feature>
<evidence type="ECO:0000256" key="1">
    <source>
        <dbReference type="SAM" id="MobiDB-lite"/>
    </source>
</evidence>
<evidence type="ECO:0000313" key="3">
    <source>
        <dbReference type="EMBL" id="GGK03394.1"/>
    </source>
</evidence>
<evidence type="ECO:0000313" key="4">
    <source>
        <dbReference type="Proteomes" id="UP000660265"/>
    </source>
</evidence>
<keyword evidence="2" id="KW-1133">Transmembrane helix</keyword>
<name>A0ABQ2EB56_9ACTN</name>
<dbReference type="RefSeq" id="WP_373292581.1">
    <property type="nucleotide sequence ID" value="NZ_BMMV01000012.1"/>
</dbReference>
<feature type="region of interest" description="Disordered" evidence="1">
    <location>
        <begin position="168"/>
        <end position="189"/>
    </location>
</feature>
<dbReference type="EMBL" id="BMMV01000012">
    <property type="protein sequence ID" value="GGK03394.1"/>
    <property type="molecule type" value="Genomic_DNA"/>
</dbReference>
<reference evidence="4" key="1">
    <citation type="journal article" date="2019" name="Int. J. Syst. Evol. Microbiol.">
        <title>The Global Catalogue of Microorganisms (GCM) 10K type strain sequencing project: providing services to taxonomists for standard genome sequencing and annotation.</title>
        <authorList>
            <consortium name="The Broad Institute Genomics Platform"/>
            <consortium name="The Broad Institute Genome Sequencing Center for Infectious Disease"/>
            <person name="Wu L."/>
            <person name="Ma J."/>
        </authorList>
    </citation>
    <scope>NUCLEOTIDE SEQUENCE [LARGE SCALE GENOMIC DNA]</scope>
    <source>
        <strain evidence="4">CGMCC 4.7275</strain>
    </source>
</reference>
<dbReference type="Proteomes" id="UP000660265">
    <property type="component" value="Unassembled WGS sequence"/>
</dbReference>
<keyword evidence="4" id="KW-1185">Reference proteome</keyword>
<accession>A0ABQ2EB56</accession>
<feature type="transmembrane region" description="Helical" evidence="2">
    <location>
        <begin position="58"/>
        <end position="79"/>
    </location>
</feature>
<gene>
    <name evidence="3" type="ORF">GCM10011583_38920</name>
</gene>
<keyword evidence="2" id="KW-0472">Membrane</keyword>
<comment type="caution">
    <text evidence="3">The sequence shown here is derived from an EMBL/GenBank/DDBJ whole genome shotgun (WGS) entry which is preliminary data.</text>
</comment>
<feature type="compositionally biased region" description="Low complexity" evidence="1">
    <location>
        <begin position="8"/>
        <end position="21"/>
    </location>
</feature>
<keyword evidence="2" id="KW-0812">Transmembrane</keyword>
<feature type="transmembrane region" description="Helical" evidence="2">
    <location>
        <begin position="85"/>
        <end position="107"/>
    </location>
</feature>
<organism evidence="3 4">
    <name type="scientific">Streptomyces camponoticapitis</name>
    <dbReference type="NCBI Taxonomy" id="1616125"/>
    <lineage>
        <taxon>Bacteria</taxon>
        <taxon>Bacillati</taxon>
        <taxon>Actinomycetota</taxon>
        <taxon>Actinomycetes</taxon>
        <taxon>Kitasatosporales</taxon>
        <taxon>Streptomycetaceae</taxon>
        <taxon>Streptomyces</taxon>
    </lineage>
</organism>
<feature type="compositionally biased region" description="Gly residues" evidence="1">
    <location>
        <begin position="22"/>
        <end position="32"/>
    </location>
</feature>
<protein>
    <submittedName>
        <fullName evidence="3">Membrane protein</fullName>
    </submittedName>
</protein>
<proteinExistence type="predicted"/>
<sequence length="189" mass="19934">MSPNQGGEAAETTAAAAAAPSTGGGHDVGGPGGPRPEPIRFFGTTWVAHDSGYAARRVGVAAGSLVAAVGACFLLRFAYQGLEIANASPFVGVLVIVMFSVCGAIAFRKTWEGFSKRPVDAAREEALRSLMGIGFIGSLIAYFLRSLAEAPGEGLRRTEYETAVTRYERRRTARTRNPAARGSGRARRK</sequence>
<evidence type="ECO:0000256" key="2">
    <source>
        <dbReference type="SAM" id="Phobius"/>
    </source>
</evidence>